<evidence type="ECO:0000313" key="10">
    <source>
        <dbReference type="EMBL" id="PWB86640.1"/>
    </source>
</evidence>
<dbReference type="EMBL" id="MZGU01000003">
    <property type="protein sequence ID" value="PWB86640.1"/>
    <property type="molecule type" value="Genomic_DNA"/>
</dbReference>
<dbReference type="InterPro" id="IPR003593">
    <property type="entry name" value="AAA+_ATPase"/>
</dbReference>
<evidence type="ECO:0000256" key="7">
    <source>
        <dbReference type="SAM" id="Phobius"/>
    </source>
</evidence>
<evidence type="ECO:0000259" key="9">
    <source>
        <dbReference type="PROSITE" id="PS50929"/>
    </source>
</evidence>
<evidence type="ECO:0000256" key="4">
    <source>
        <dbReference type="ARBA" id="ARBA00022840"/>
    </source>
</evidence>
<evidence type="ECO:0000259" key="8">
    <source>
        <dbReference type="PROSITE" id="PS50893"/>
    </source>
</evidence>
<dbReference type="SUPFAM" id="SSF52540">
    <property type="entry name" value="P-loop containing nucleoside triphosphate hydrolases"/>
    <property type="match status" value="1"/>
</dbReference>
<keyword evidence="4 10" id="KW-0067">ATP-binding</keyword>
<evidence type="ECO:0000256" key="1">
    <source>
        <dbReference type="ARBA" id="ARBA00004141"/>
    </source>
</evidence>
<evidence type="ECO:0000256" key="3">
    <source>
        <dbReference type="ARBA" id="ARBA00022741"/>
    </source>
</evidence>
<dbReference type="Pfam" id="PF00005">
    <property type="entry name" value="ABC_tran"/>
    <property type="match status" value="1"/>
</dbReference>
<dbReference type="PANTHER" id="PTHR24221:SF397">
    <property type="entry name" value="ABC TRANSPORTER, ATP-BINDING TRANSMEMBRANE PROTEIN"/>
    <property type="match status" value="1"/>
</dbReference>
<dbReference type="GO" id="GO:0140359">
    <property type="term" value="F:ABC-type transporter activity"/>
    <property type="evidence" value="ECO:0007669"/>
    <property type="project" value="InterPro"/>
</dbReference>
<dbReference type="InterPro" id="IPR027417">
    <property type="entry name" value="P-loop_NTPase"/>
</dbReference>
<dbReference type="GO" id="GO:0016887">
    <property type="term" value="F:ATP hydrolysis activity"/>
    <property type="evidence" value="ECO:0007669"/>
    <property type="project" value="InterPro"/>
</dbReference>
<dbReference type="PANTHER" id="PTHR24221">
    <property type="entry name" value="ATP-BINDING CASSETTE SUB-FAMILY B"/>
    <property type="match status" value="1"/>
</dbReference>
<dbReference type="Pfam" id="PF00664">
    <property type="entry name" value="ABC_membrane"/>
    <property type="match status" value="1"/>
</dbReference>
<gene>
    <name evidence="10" type="ORF">MBBWO_03530</name>
</gene>
<reference evidence="10 11" key="1">
    <citation type="submission" date="2017-03" db="EMBL/GenBank/DDBJ databases">
        <title>Genome sequence of Methanobrevibacter wosei.</title>
        <authorList>
            <person name="Poehlein A."/>
            <person name="Seedorf H."/>
            <person name="Daniel R."/>
        </authorList>
    </citation>
    <scope>NUCLEOTIDE SEQUENCE [LARGE SCALE GENOMIC DNA]</scope>
    <source>
        <strain evidence="10 11">DSM 11979</strain>
    </source>
</reference>
<protein>
    <submittedName>
        <fullName evidence="10">Putative multidrug export ATP-binding/permease protein</fullName>
        <ecNumber evidence="10">3.6.3.-</ecNumber>
    </submittedName>
</protein>
<dbReference type="SMART" id="SM00382">
    <property type="entry name" value="AAA"/>
    <property type="match status" value="1"/>
</dbReference>
<evidence type="ECO:0000256" key="2">
    <source>
        <dbReference type="ARBA" id="ARBA00022692"/>
    </source>
</evidence>
<dbReference type="InterPro" id="IPR036640">
    <property type="entry name" value="ABC1_TM_sf"/>
</dbReference>
<dbReference type="GO" id="GO:0005524">
    <property type="term" value="F:ATP binding"/>
    <property type="evidence" value="ECO:0007669"/>
    <property type="project" value="UniProtKB-KW"/>
</dbReference>
<dbReference type="Gene3D" id="3.40.50.300">
    <property type="entry name" value="P-loop containing nucleotide triphosphate hydrolases"/>
    <property type="match status" value="1"/>
</dbReference>
<keyword evidence="5 7" id="KW-1133">Transmembrane helix</keyword>
<proteinExistence type="predicted"/>
<feature type="transmembrane region" description="Helical" evidence="7">
    <location>
        <begin position="59"/>
        <end position="80"/>
    </location>
</feature>
<dbReference type="CDD" id="cd07346">
    <property type="entry name" value="ABC_6TM_exporters"/>
    <property type="match status" value="1"/>
</dbReference>
<evidence type="ECO:0000256" key="6">
    <source>
        <dbReference type="ARBA" id="ARBA00023136"/>
    </source>
</evidence>
<evidence type="ECO:0000313" key="11">
    <source>
        <dbReference type="Proteomes" id="UP000245577"/>
    </source>
</evidence>
<feature type="transmembrane region" description="Helical" evidence="7">
    <location>
        <begin position="143"/>
        <end position="160"/>
    </location>
</feature>
<dbReference type="InterPro" id="IPR039421">
    <property type="entry name" value="Type_1_exporter"/>
</dbReference>
<keyword evidence="10" id="KW-0378">Hydrolase</keyword>
<dbReference type="GO" id="GO:0034040">
    <property type="term" value="F:ATPase-coupled lipid transmembrane transporter activity"/>
    <property type="evidence" value="ECO:0007669"/>
    <property type="project" value="TreeGrafter"/>
</dbReference>
<keyword evidence="2 7" id="KW-0812">Transmembrane</keyword>
<dbReference type="PROSITE" id="PS00211">
    <property type="entry name" value="ABC_TRANSPORTER_1"/>
    <property type="match status" value="1"/>
</dbReference>
<dbReference type="InterPro" id="IPR011527">
    <property type="entry name" value="ABC1_TM_dom"/>
</dbReference>
<feature type="transmembrane region" description="Helical" evidence="7">
    <location>
        <begin position="166"/>
        <end position="182"/>
    </location>
</feature>
<feature type="domain" description="ABC transmembrane type-1" evidence="9">
    <location>
        <begin position="42"/>
        <end position="307"/>
    </location>
</feature>
<comment type="subcellular location">
    <subcellularLocation>
        <location evidence="1">Membrane</location>
        <topology evidence="1">Multi-pass membrane protein</topology>
    </subcellularLocation>
</comment>
<dbReference type="InterPro" id="IPR017871">
    <property type="entry name" value="ABC_transporter-like_CS"/>
</dbReference>
<sequence>MIDYLSKKFALTRNGSKELMKGMIYTALLNISIMIPVGLYVLVLYLWMEPLITGKSSEINLWIFIIAILIVLAVIFLFAWKQYHAVYNTTYRESEIRRVNLAESLRKLPLSFFENRDLSDLTTTIMGDCTDLEHTFSHAIPQLFGSILSVVIVAISLFSIDYRLSIALLWVVPVAFIIIYASKSLQQKGGKDVIAKTRACSDGIQECIETMIDLKSYNYEKEYLYTLDNKIKNVEKSRIKSELMGAAGVVTGHMFLKLGMLSVMLIGAYLIVGNSVSIFAFLLFLIASAMIYTPIENSLLFLSEIFNSEIKIKRMRNINDQVMKGGTTDYNLNSYDLKFSDVEFNYDSSDTVLKNINFTAKQGEVTALVGPSGCGKSTITKLAAKFWNPTKGKVELGGVNLYDVDSEKILENYAIVFQDVVLFNDTIKANIKIGSRDATDEEIKEVAKIARCDEFIEKLPDGYDTIIGENGALLSGGQRQRISIARALLKDAPIILLDEATSFLDVENESEIQKAISALIKNKTVIVIAHRMRTIANADKIIVLDKGAIIEEGSPNELLENNGLFAKMVNIQKESSNWNI</sequence>
<name>A0A2U1S8Q3_9EURY</name>
<organism evidence="10 11">
    <name type="scientific">Methanobrevibacter woesei</name>
    <dbReference type="NCBI Taxonomy" id="190976"/>
    <lineage>
        <taxon>Archaea</taxon>
        <taxon>Methanobacteriati</taxon>
        <taxon>Methanobacteriota</taxon>
        <taxon>Methanomada group</taxon>
        <taxon>Methanobacteria</taxon>
        <taxon>Methanobacteriales</taxon>
        <taxon>Methanobacteriaceae</taxon>
        <taxon>Methanobrevibacter</taxon>
    </lineage>
</organism>
<keyword evidence="6 7" id="KW-0472">Membrane</keyword>
<dbReference type="RefSeq" id="WP_116669175.1">
    <property type="nucleotide sequence ID" value="NZ_MZGU01000003.1"/>
</dbReference>
<dbReference type="GO" id="GO:0016020">
    <property type="term" value="C:membrane"/>
    <property type="evidence" value="ECO:0007669"/>
    <property type="project" value="UniProtKB-SubCell"/>
</dbReference>
<dbReference type="Gene3D" id="1.20.1560.10">
    <property type="entry name" value="ABC transporter type 1, transmembrane domain"/>
    <property type="match status" value="1"/>
</dbReference>
<feature type="transmembrane region" description="Helical" evidence="7">
    <location>
        <begin position="23"/>
        <end position="47"/>
    </location>
</feature>
<dbReference type="PROSITE" id="PS50893">
    <property type="entry name" value="ABC_TRANSPORTER_2"/>
    <property type="match status" value="1"/>
</dbReference>
<feature type="domain" description="ABC transporter" evidence="8">
    <location>
        <begin position="337"/>
        <end position="571"/>
    </location>
</feature>
<dbReference type="SUPFAM" id="SSF90123">
    <property type="entry name" value="ABC transporter transmembrane region"/>
    <property type="match status" value="1"/>
</dbReference>
<dbReference type="AlphaFoldDB" id="A0A2U1S8Q3"/>
<feature type="transmembrane region" description="Helical" evidence="7">
    <location>
        <begin position="246"/>
        <end position="272"/>
    </location>
</feature>
<keyword evidence="3" id="KW-0547">Nucleotide-binding</keyword>
<keyword evidence="11" id="KW-1185">Reference proteome</keyword>
<feature type="transmembrane region" description="Helical" evidence="7">
    <location>
        <begin position="278"/>
        <end position="306"/>
    </location>
</feature>
<dbReference type="InterPro" id="IPR003439">
    <property type="entry name" value="ABC_transporter-like_ATP-bd"/>
</dbReference>
<dbReference type="EC" id="3.6.3.-" evidence="10"/>
<dbReference type="FunFam" id="3.40.50.300:FF:001443">
    <property type="entry name" value="ABC transporter, ATP-binding protein"/>
    <property type="match status" value="1"/>
</dbReference>
<dbReference type="Proteomes" id="UP000245577">
    <property type="component" value="Unassembled WGS sequence"/>
</dbReference>
<dbReference type="PROSITE" id="PS50929">
    <property type="entry name" value="ABC_TM1F"/>
    <property type="match status" value="1"/>
</dbReference>
<accession>A0A2U1S8Q3</accession>
<evidence type="ECO:0000256" key="5">
    <source>
        <dbReference type="ARBA" id="ARBA00022989"/>
    </source>
</evidence>
<comment type="caution">
    <text evidence="10">The sequence shown here is derived from an EMBL/GenBank/DDBJ whole genome shotgun (WGS) entry which is preliminary data.</text>
</comment>